<sequence>MQGPLKCLPSNARIGVVGGGISGLTFTYFLAKLRPDVHVTVFESKPRTGGWIHSLDTKDGEGNPIMLEQGPRTLRGVSDGTVLMADILKDLKKHTSLQYVRKSSRANKKFLLDTNNQLVQVPNSLITLLKFCSNSLSNGVVSGYLGERFRGKGSRSQDEDESLHSFISRRMGNEKVSTNLLSAVCHGIYADDIKRLSARKVMGKLVDFEDQYGSILRGSKRDKSQNKKEITPSGLTPVISLYENAFSKDRYKLARLIKDFAKYPMIGLAGGLETFTRSLTQELAKWPNVNLELQTQVQNVSKDPLSSHITVNATDNVAVGVFDHLRITTNPSTWRETGLFSGQLPQELLERPHSNTVLLVNYYWPHADLLRKEQQGFGYLVPQNRTNPEQLLGVIFDSVIEKNYKPYYPMDTKALFTRPLRRPEYTKLTIMLGGHYLGERHTTPTANTAISAAKYSLRNHLGISQDHLDNGTWKFVAAQNCLPQFFVGYPQWKQQVEEDVLNKFAGHLSLGGMGFAKGPGVPDVVTDSFLDAYKMVQGFQE</sequence>
<dbReference type="Pfam" id="PF01593">
    <property type="entry name" value="Amino_oxidase"/>
    <property type="match status" value="1"/>
</dbReference>
<dbReference type="InterPro" id="IPR050464">
    <property type="entry name" value="Zeta_carotene_desat/Oxidored"/>
</dbReference>
<feature type="domain" description="Amine oxidase" evidence="12">
    <location>
        <begin position="21"/>
        <end position="395"/>
    </location>
</feature>
<comment type="catalytic activity">
    <reaction evidence="10 11">
        <text>protoporphyrinogen IX + 3 O2 = protoporphyrin IX + 3 H2O2</text>
        <dbReference type="Rhea" id="RHEA:25576"/>
        <dbReference type="ChEBI" id="CHEBI:15379"/>
        <dbReference type="ChEBI" id="CHEBI:16240"/>
        <dbReference type="ChEBI" id="CHEBI:57306"/>
        <dbReference type="ChEBI" id="CHEBI:57307"/>
        <dbReference type="EC" id="1.3.3.4"/>
    </reaction>
</comment>
<evidence type="ECO:0000313" key="14">
    <source>
        <dbReference type="Proteomes" id="UP000301737"/>
    </source>
</evidence>
<evidence type="ECO:0000256" key="10">
    <source>
        <dbReference type="ARBA" id="ARBA00047554"/>
    </source>
</evidence>
<dbReference type="GO" id="GO:0004729">
    <property type="term" value="F:oxygen-dependent protoporphyrinogen oxidase activity"/>
    <property type="evidence" value="ECO:0007669"/>
    <property type="project" value="UniProtKB-UniRule"/>
</dbReference>
<organism evidence="13 14">
    <name type="scientific">Zygosaccharomyces mellis</name>
    <dbReference type="NCBI Taxonomy" id="42258"/>
    <lineage>
        <taxon>Eukaryota</taxon>
        <taxon>Fungi</taxon>
        <taxon>Dikarya</taxon>
        <taxon>Ascomycota</taxon>
        <taxon>Saccharomycotina</taxon>
        <taxon>Saccharomycetes</taxon>
        <taxon>Saccharomycetales</taxon>
        <taxon>Saccharomycetaceae</taxon>
        <taxon>Zygosaccharomyces</taxon>
    </lineage>
</organism>
<dbReference type="GO" id="GO:0005743">
    <property type="term" value="C:mitochondrial inner membrane"/>
    <property type="evidence" value="ECO:0007669"/>
    <property type="project" value="UniProtKB-SubCell"/>
</dbReference>
<keyword evidence="8 11" id="KW-0350">Heme biosynthesis</keyword>
<evidence type="ECO:0000313" key="13">
    <source>
        <dbReference type="EMBL" id="GCE97979.1"/>
    </source>
</evidence>
<dbReference type="InterPro" id="IPR036188">
    <property type="entry name" value="FAD/NAD-bd_sf"/>
</dbReference>
<protein>
    <recommendedName>
        <fullName evidence="4 11">Protoporphyrinogen oxidase</fullName>
        <ecNumber evidence="4 11">1.3.3.4</ecNumber>
    </recommendedName>
</protein>
<keyword evidence="5 11" id="KW-0285">Flavoprotein</keyword>
<evidence type="ECO:0000256" key="9">
    <source>
        <dbReference type="ARBA" id="ARBA00023244"/>
    </source>
</evidence>
<comment type="subcellular location">
    <subcellularLocation>
        <location evidence="11">Mitochondrion inner membrane</location>
    </subcellularLocation>
</comment>
<dbReference type="SUPFAM" id="SSF54373">
    <property type="entry name" value="FAD-linked reductases, C-terminal domain"/>
    <property type="match status" value="1"/>
</dbReference>
<dbReference type="GO" id="GO:0006782">
    <property type="term" value="P:protoporphyrinogen IX biosynthetic process"/>
    <property type="evidence" value="ECO:0007669"/>
    <property type="project" value="UniProtKB-UniRule"/>
</dbReference>
<evidence type="ECO:0000256" key="2">
    <source>
        <dbReference type="ARBA" id="ARBA00005073"/>
    </source>
</evidence>
<keyword evidence="7 11" id="KW-0560">Oxidoreductase</keyword>
<comment type="caution">
    <text evidence="13">The sequence shown here is derived from an EMBL/GenBank/DDBJ whole genome shotgun (WGS) entry which is preliminary data.</text>
</comment>
<dbReference type="EC" id="1.3.3.4" evidence="4 11"/>
<keyword evidence="14" id="KW-1185">Reference proteome</keyword>
<evidence type="ECO:0000256" key="5">
    <source>
        <dbReference type="ARBA" id="ARBA00022630"/>
    </source>
</evidence>
<evidence type="ECO:0000256" key="7">
    <source>
        <dbReference type="ARBA" id="ARBA00023002"/>
    </source>
</evidence>
<comment type="cofactor">
    <cofactor evidence="11">
        <name>FAD</name>
        <dbReference type="ChEBI" id="CHEBI:57692"/>
    </cofactor>
    <text evidence="11">Binds 1 FAD per subunit.</text>
</comment>
<comment type="function">
    <text evidence="1 11">Catalyzes the 6-electron oxidation of protoporphyrinogen-IX to form protoporphyrin-IX.</text>
</comment>
<accession>A0A4C2E5F6</accession>
<dbReference type="AlphaFoldDB" id="A0A4C2E5F6"/>
<reference evidence="13 14" key="1">
    <citation type="submission" date="2019-01" db="EMBL/GenBank/DDBJ databases">
        <title>Draft Genome Sequencing of Zygosaccharomyces mellis Ca-7.</title>
        <authorList>
            <person name="Shiwa Y."/>
            <person name="Kanesaki Y."/>
            <person name="Ishige T."/>
            <person name="Mura K."/>
            <person name="Hori T."/>
            <person name="Tamura T."/>
        </authorList>
    </citation>
    <scope>NUCLEOTIDE SEQUENCE [LARGE SCALE GENOMIC DNA]</scope>
    <source>
        <strain evidence="13 14">Ca-7</strain>
    </source>
</reference>
<keyword evidence="6 11" id="KW-0274">FAD</keyword>
<dbReference type="InterPro" id="IPR002937">
    <property type="entry name" value="Amino_oxidase"/>
</dbReference>
<dbReference type="PANTHER" id="PTHR42923:SF3">
    <property type="entry name" value="PROTOPORPHYRINOGEN OXIDASE"/>
    <property type="match status" value="1"/>
</dbReference>
<dbReference type="Gene3D" id="3.50.50.60">
    <property type="entry name" value="FAD/NAD(P)-binding domain"/>
    <property type="match status" value="1"/>
</dbReference>
<name>A0A4C2E5F6_9SACH</name>
<dbReference type="InterPro" id="IPR004572">
    <property type="entry name" value="Protoporphyrinogen_oxidase"/>
</dbReference>
<dbReference type="EMBL" id="BIMX01000003">
    <property type="protein sequence ID" value="GCE97979.1"/>
    <property type="molecule type" value="Genomic_DNA"/>
</dbReference>
<dbReference type="Proteomes" id="UP000301737">
    <property type="component" value="Unassembled WGS sequence"/>
</dbReference>
<gene>
    <name evidence="13" type="primary">HEM14</name>
    <name evidence="13" type="ORF">ZYGM_004328</name>
</gene>
<evidence type="ECO:0000256" key="11">
    <source>
        <dbReference type="RuleBase" id="RU367069"/>
    </source>
</evidence>
<dbReference type="SUPFAM" id="SSF51905">
    <property type="entry name" value="FAD/NAD(P)-binding domain"/>
    <property type="match status" value="1"/>
</dbReference>
<dbReference type="OrthoDB" id="438553at2759"/>
<evidence type="ECO:0000256" key="3">
    <source>
        <dbReference type="ARBA" id="ARBA00010551"/>
    </source>
</evidence>
<dbReference type="UniPathway" id="UPA00251">
    <property type="reaction ID" value="UER00324"/>
</dbReference>
<evidence type="ECO:0000256" key="1">
    <source>
        <dbReference type="ARBA" id="ARBA00002600"/>
    </source>
</evidence>
<evidence type="ECO:0000256" key="8">
    <source>
        <dbReference type="ARBA" id="ARBA00023133"/>
    </source>
</evidence>
<keyword evidence="9 11" id="KW-0627">Porphyrin biosynthesis</keyword>
<evidence type="ECO:0000259" key="12">
    <source>
        <dbReference type="Pfam" id="PF01593"/>
    </source>
</evidence>
<comment type="similarity">
    <text evidence="3 11">Belongs to the protoporphyrinogen/coproporphyrinogen oxidase family. Protoporphyrinogen oxidase subfamily.</text>
</comment>
<evidence type="ECO:0000256" key="6">
    <source>
        <dbReference type="ARBA" id="ARBA00022827"/>
    </source>
</evidence>
<comment type="pathway">
    <text evidence="2 11">Porphyrin-containing compound metabolism; protoporphyrin-IX biosynthesis; protoporphyrin-IX from protoporphyrinogen-IX: step 1/1.</text>
</comment>
<dbReference type="NCBIfam" id="TIGR00562">
    <property type="entry name" value="proto_IX_ox"/>
    <property type="match status" value="1"/>
</dbReference>
<dbReference type="PANTHER" id="PTHR42923">
    <property type="entry name" value="PROTOPORPHYRINOGEN OXIDASE"/>
    <property type="match status" value="1"/>
</dbReference>
<proteinExistence type="inferred from homology"/>
<evidence type="ECO:0000256" key="4">
    <source>
        <dbReference type="ARBA" id="ARBA00012867"/>
    </source>
</evidence>